<dbReference type="NCBIfam" id="NF038032">
    <property type="entry name" value="CehA_McbA_metalo"/>
    <property type="match status" value="1"/>
</dbReference>
<dbReference type="RefSeq" id="WP_145370648.1">
    <property type="nucleotide sequence ID" value="NZ_CP036275.1"/>
</dbReference>
<proteinExistence type="predicted"/>
<dbReference type="InterPro" id="IPR008969">
    <property type="entry name" value="CarboxyPept-like_regulatory"/>
</dbReference>
<gene>
    <name evidence="1" type="ORF">Mal4_38130</name>
</gene>
<organism evidence="1 2">
    <name type="scientific">Maioricimonas rarisocia</name>
    <dbReference type="NCBI Taxonomy" id="2528026"/>
    <lineage>
        <taxon>Bacteria</taxon>
        <taxon>Pseudomonadati</taxon>
        <taxon>Planctomycetota</taxon>
        <taxon>Planctomycetia</taxon>
        <taxon>Planctomycetales</taxon>
        <taxon>Planctomycetaceae</taxon>
        <taxon>Maioricimonas</taxon>
    </lineage>
</organism>
<evidence type="ECO:0000313" key="2">
    <source>
        <dbReference type="Proteomes" id="UP000320496"/>
    </source>
</evidence>
<protein>
    <recommendedName>
        <fullName evidence="3">Carboxypeptidase regulatory-like domain-containing protein</fullName>
    </recommendedName>
</protein>
<dbReference type="AlphaFoldDB" id="A0A517ZAI5"/>
<accession>A0A517ZAI5</accession>
<dbReference type="Gene3D" id="3.20.20.140">
    <property type="entry name" value="Metal-dependent hydrolases"/>
    <property type="match status" value="1"/>
</dbReference>
<keyword evidence="2" id="KW-1185">Reference proteome</keyword>
<sequence length="859" mass="93431">MRIAAPFVVLLLATVAIRFGLVAQESSTPPVELVRLTEENWDQYAPGGKEVDAIYGDLVLRNDRLVAVIAQPLASRNANMTVRTVAGALIDLTQRDTQSDQLSAFYPGQRQYPFRSWNVTDASGDVHEVGDTLRLAGDEAAVTVSAAPAEGKPAVDVTYRLAAGSDVLEITTRYTNAGSEPLSVSLVDDLRADGGKEDMVKAPNGTKDMYWLDDRYWQQAYGIIAADRQIQSNSNSRTSTLKYVDEDGESTVELPPGESVNVTRYIAPGRNLLDVRAVFAKRSGEATTPVTLNIRDSIGRTVPQARLELTDADGQTATAVTDERGEITLPMSPGEYALNVLSQGVTVAEDRTLVVHDAVQQAESIVLSDYTPGTVTAKITDEQGRPIPCKVEFIPAEGTPRPDFGPETAEHAVRNLRYAPQGTFSQDLSPGDYEVIISHGPEFDAVFTELTIKAGETAELTGQLVRSVDTTGWISSDFHSHSTPSGDNTASQLGRVLNLVCEHIEFAPCTEHNRIDTYDQHIRSQQIGEFMATCSGMELTGSPLPLNHQNAFPLHHHPHTQDGGGPVTDGDPSTQIERLALWDDRSEKLIQQNHPDLGWLVYDQNGDGQHDRGFTRSFGFIDVIEIHPVEAALQLGPQLSGSQRNHRIFNWLQMQNQGMRIPGVVNTDAHYNYHGSGWLRNWIKSNTDDPARVDTMEMVRASEAGNLIMSNGPFLDVYASEAGSSETVTAGDDLAAPSGKVKLHVRVQCPNWIDINLVSVLVNGRPAEGLQFRRETHSGKFGDGVVKFDQSLTVPLEEDAHIVVITGGEGLQLGPVVGPSRGKTPPAALTNPIYVDVDGGGFTPNKDTLGHPLPVKERR</sequence>
<evidence type="ECO:0000313" key="1">
    <source>
        <dbReference type="EMBL" id="QDU39468.1"/>
    </source>
</evidence>
<dbReference type="InterPro" id="IPR016195">
    <property type="entry name" value="Pol/histidinol_Pase-like"/>
</dbReference>
<evidence type="ECO:0008006" key="3">
    <source>
        <dbReference type="Google" id="ProtNLM"/>
    </source>
</evidence>
<dbReference type="OrthoDB" id="223284at2"/>
<dbReference type="Proteomes" id="UP000320496">
    <property type="component" value="Chromosome"/>
</dbReference>
<dbReference type="SUPFAM" id="SSF49464">
    <property type="entry name" value="Carboxypeptidase regulatory domain-like"/>
    <property type="match status" value="1"/>
</dbReference>
<dbReference type="KEGG" id="mri:Mal4_38130"/>
<dbReference type="SUPFAM" id="SSF89550">
    <property type="entry name" value="PHP domain-like"/>
    <property type="match status" value="1"/>
</dbReference>
<reference evidence="1 2" key="1">
    <citation type="submission" date="2019-02" db="EMBL/GenBank/DDBJ databases">
        <title>Deep-cultivation of Planctomycetes and their phenomic and genomic characterization uncovers novel biology.</title>
        <authorList>
            <person name="Wiegand S."/>
            <person name="Jogler M."/>
            <person name="Boedeker C."/>
            <person name="Pinto D."/>
            <person name="Vollmers J."/>
            <person name="Rivas-Marin E."/>
            <person name="Kohn T."/>
            <person name="Peeters S.H."/>
            <person name="Heuer A."/>
            <person name="Rast P."/>
            <person name="Oberbeckmann S."/>
            <person name="Bunk B."/>
            <person name="Jeske O."/>
            <person name="Meyerdierks A."/>
            <person name="Storesund J.E."/>
            <person name="Kallscheuer N."/>
            <person name="Luecker S."/>
            <person name="Lage O.M."/>
            <person name="Pohl T."/>
            <person name="Merkel B.J."/>
            <person name="Hornburger P."/>
            <person name="Mueller R.-W."/>
            <person name="Bruemmer F."/>
            <person name="Labrenz M."/>
            <person name="Spormann A.M."/>
            <person name="Op den Camp H."/>
            <person name="Overmann J."/>
            <person name="Amann R."/>
            <person name="Jetten M.S.M."/>
            <person name="Mascher T."/>
            <person name="Medema M.H."/>
            <person name="Devos D.P."/>
            <person name="Kaster A.-K."/>
            <person name="Ovreas L."/>
            <person name="Rohde M."/>
            <person name="Galperin M.Y."/>
            <person name="Jogler C."/>
        </authorList>
    </citation>
    <scope>NUCLEOTIDE SEQUENCE [LARGE SCALE GENOMIC DNA]</scope>
    <source>
        <strain evidence="1 2">Mal4</strain>
    </source>
</reference>
<name>A0A517ZAI5_9PLAN</name>
<dbReference type="EMBL" id="CP036275">
    <property type="protein sequence ID" value="QDU39468.1"/>
    <property type="molecule type" value="Genomic_DNA"/>
</dbReference>